<organism evidence="1 2">
    <name type="scientific">Nostocoides australiense Ben110</name>
    <dbReference type="NCBI Taxonomy" id="1193182"/>
    <lineage>
        <taxon>Bacteria</taxon>
        <taxon>Bacillati</taxon>
        <taxon>Actinomycetota</taxon>
        <taxon>Actinomycetes</taxon>
        <taxon>Micrococcales</taxon>
        <taxon>Intrasporangiaceae</taxon>
        <taxon>Nostocoides</taxon>
    </lineage>
</organism>
<comment type="caution">
    <text evidence="1">The sequence shown here is derived from an EMBL/GenBank/DDBJ whole genome shotgun (WGS) entry which is preliminary data.</text>
</comment>
<dbReference type="OrthoDB" id="8899077at2"/>
<gene>
    <name evidence="1" type="ORF">BN11_630022</name>
</gene>
<dbReference type="Proteomes" id="UP000035763">
    <property type="component" value="Unassembled WGS sequence"/>
</dbReference>
<sequence>MPEPLADQFRGHFGHRQHLYGVLLDHLADDLEAGGPTAETCRDQLDAVRADAIQLRLLAAVFRIVLRGEAPQLTPFYACLGGTAPAEQCWPVLRAVLPDHVAELRAGLTRPPQTNEVGRSAVLVAGLFEAVRRTGLNRVRLLELGASAGLNLHPDRYRVSGPGWTWGEPDSPLALDTEAADIRPLDLTIVRRGGCDLDPVDVTTQEGRIYLTSFVWPWQLERHARLAAALAVAQADPVRVDRAPASEWVAGQLNRPPTPGVLTIVWESITRQYWPAHESADVDAHLAEARRRMPLAHLSMEGVPPRQGTDGYDIRRDGPVLRLDGEPLARSHHHGPPVLLET</sequence>
<evidence type="ECO:0000313" key="2">
    <source>
        <dbReference type="Proteomes" id="UP000035763"/>
    </source>
</evidence>
<proteinExistence type="predicted"/>
<evidence type="ECO:0000313" key="1">
    <source>
        <dbReference type="EMBL" id="CCH75320.1"/>
    </source>
</evidence>
<evidence type="ECO:0008006" key="3">
    <source>
        <dbReference type="Google" id="ProtNLM"/>
    </source>
</evidence>
<keyword evidence="2" id="KW-1185">Reference proteome</keyword>
<reference evidence="1 2" key="1">
    <citation type="journal article" date="2013" name="ISME J.">
        <title>A metabolic model for members of the genus Tetrasphaera involved in enhanced biological phosphorus removal.</title>
        <authorList>
            <person name="Kristiansen R."/>
            <person name="Nguyen H.T.T."/>
            <person name="Saunders A.M."/>
            <person name="Nielsen J.L."/>
            <person name="Wimmer R."/>
            <person name="Le V.Q."/>
            <person name="McIlroy S.J."/>
            <person name="Petrovski S."/>
            <person name="Seviour R.J."/>
            <person name="Calteau A."/>
            <person name="Nielsen K.L."/>
            <person name="Nielsen P.H."/>
        </authorList>
    </citation>
    <scope>NUCLEOTIDE SEQUENCE [LARGE SCALE GENOMIC DNA]</scope>
    <source>
        <strain evidence="1 2">Ben110</strain>
    </source>
</reference>
<protein>
    <recommendedName>
        <fullName evidence="3">DUF2332 domain-containing protein</fullName>
    </recommendedName>
</protein>
<accession>W6K2L3</accession>
<name>W6K2L3_9MICO</name>
<dbReference type="InterPro" id="IPR011200">
    <property type="entry name" value="UCP012608"/>
</dbReference>
<dbReference type="Pfam" id="PF10094">
    <property type="entry name" value="DUF2332"/>
    <property type="match status" value="1"/>
</dbReference>
<dbReference type="EMBL" id="CAJA01000489">
    <property type="protein sequence ID" value="CCH75320.1"/>
    <property type="molecule type" value="Genomic_DNA"/>
</dbReference>
<dbReference type="RefSeq" id="WP_048695701.1">
    <property type="nucleotide sequence ID" value="NZ_HG764815.1"/>
</dbReference>
<dbReference type="AlphaFoldDB" id="W6K2L3"/>
<dbReference type="STRING" id="1193182.BN11_630022"/>